<accession>A0AB34JM78</accession>
<evidence type="ECO:0000313" key="2">
    <source>
        <dbReference type="Proteomes" id="UP001515480"/>
    </source>
</evidence>
<comment type="caution">
    <text evidence="1">The sequence shown here is derived from an EMBL/GenBank/DDBJ whole genome shotgun (WGS) entry which is preliminary data.</text>
</comment>
<gene>
    <name evidence="1" type="ORF">AB1Y20_017349</name>
</gene>
<dbReference type="EMBL" id="JBGBPQ010000006">
    <property type="protein sequence ID" value="KAL1522357.1"/>
    <property type="molecule type" value="Genomic_DNA"/>
</dbReference>
<reference evidence="1 2" key="1">
    <citation type="journal article" date="2024" name="Science">
        <title>Giant polyketide synthase enzymes in the biosynthesis of giant marine polyether toxins.</title>
        <authorList>
            <person name="Fallon T.R."/>
            <person name="Shende V.V."/>
            <person name="Wierzbicki I.H."/>
            <person name="Pendleton A.L."/>
            <person name="Watervoot N.F."/>
            <person name="Auber R.P."/>
            <person name="Gonzalez D.J."/>
            <person name="Wisecaver J.H."/>
            <person name="Moore B.S."/>
        </authorList>
    </citation>
    <scope>NUCLEOTIDE SEQUENCE [LARGE SCALE GENOMIC DNA]</scope>
    <source>
        <strain evidence="1 2">12B1</strain>
    </source>
</reference>
<protein>
    <submittedName>
        <fullName evidence="1">Uncharacterized protein</fullName>
    </submittedName>
</protein>
<sequence length="634" mass="70004">MAEAALCLVGELRSFAMPLVHMNIARAAREWRADVFVVYHTRYDAAAMAHAHRGRAISCVENVTAMALLQPKATVRWRAEDAPCPKLRHKSSLQFAQVERCFALASRHAAARGAPYEWYVRLRPDFAVLQHAALPRRGWAARLGGRADERVHFGWTKPDFAFALSHAGMVRFCAEGRKRLLPCARKGVDPSALEWAHPGFFGAPSWPLGGGLVRSDRFIDQFGQPAEGEKTARGNRRSEGFLRALTEEEVLAQRCETAGEPALRAADRVCAPRARLLRLGARHGGARRLEFVEADAHPSERYSSALRCGGHGYLFSRRADGETRADDLFRWRTVVRRQWSASAYGAAQLGLASAARLSHNAHFLCAADGTTLLAIGGRFRPSAGERGLRVLASASGWPLVWRRRGAGVRGDHRGCAERRRTVRIEGRDVPTHGACEFDGRVGAVEHGGALLVYTRANLHADGGARHVQVTRREAGGWARFEEVRLENYTVSRENNIYFFVVQRFGRALLAAFPAVIGGEGGIFWAASRDGVHWSPPSLLMPSRAVAGRTADHPVRWKFDEPLLNVTDDTSGPAFPRRVELHVEHQVATIPPPKGTKPEVDGPFHCVYELNATRLVSEVRAALRSPWLRSSSRAA</sequence>
<evidence type="ECO:0000313" key="1">
    <source>
        <dbReference type="EMBL" id="KAL1522357.1"/>
    </source>
</evidence>
<dbReference type="Proteomes" id="UP001515480">
    <property type="component" value="Unassembled WGS sequence"/>
</dbReference>
<organism evidence="1 2">
    <name type="scientific">Prymnesium parvum</name>
    <name type="common">Toxic golden alga</name>
    <dbReference type="NCBI Taxonomy" id="97485"/>
    <lineage>
        <taxon>Eukaryota</taxon>
        <taxon>Haptista</taxon>
        <taxon>Haptophyta</taxon>
        <taxon>Prymnesiophyceae</taxon>
        <taxon>Prymnesiales</taxon>
        <taxon>Prymnesiaceae</taxon>
        <taxon>Prymnesium</taxon>
    </lineage>
</organism>
<dbReference type="AlphaFoldDB" id="A0AB34JM78"/>
<name>A0AB34JM78_PRYPA</name>
<proteinExistence type="predicted"/>
<keyword evidence="2" id="KW-1185">Reference proteome</keyword>